<evidence type="ECO:0000313" key="2">
    <source>
        <dbReference type="Proteomes" id="UP000688137"/>
    </source>
</evidence>
<accession>A0A8S1LYE8</accession>
<dbReference type="EMBL" id="CAJJDM010000046">
    <property type="protein sequence ID" value="CAD8070563.1"/>
    <property type="molecule type" value="Genomic_DNA"/>
</dbReference>
<keyword evidence="2" id="KW-1185">Reference proteome</keyword>
<dbReference type="Proteomes" id="UP000688137">
    <property type="component" value="Unassembled WGS sequence"/>
</dbReference>
<name>A0A8S1LYE8_PARPR</name>
<reference evidence="1" key="1">
    <citation type="submission" date="2021-01" db="EMBL/GenBank/DDBJ databases">
        <authorList>
            <consortium name="Genoscope - CEA"/>
            <person name="William W."/>
        </authorList>
    </citation>
    <scope>NUCLEOTIDE SEQUENCE</scope>
</reference>
<proteinExistence type="predicted"/>
<dbReference type="OMA" id="RLYSITW"/>
<organism evidence="1 2">
    <name type="scientific">Paramecium primaurelia</name>
    <dbReference type="NCBI Taxonomy" id="5886"/>
    <lineage>
        <taxon>Eukaryota</taxon>
        <taxon>Sar</taxon>
        <taxon>Alveolata</taxon>
        <taxon>Ciliophora</taxon>
        <taxon>Intramacronucleata</taxon>
        <taxon>Oligohymenophorea</taxon>
        <taxon>Peniculida</taxon>
        <taxon>Parameciidae</taxon>
        <taxon>Paramecium</taxon>
    </lineage>
</organism>
<dbReference type="AlphaFoldDB" id="A0A8S1LYE8"/>
<comment type="caution">
    <text evidence="1">The sequence shown here is derived from an EMBL/GenBank/DDBJ whole genome shotgun (WGS) entry which is preliminary data.</text>
</comment>
<evidence type="ECO:0008006" key="3">
    <source>
        <dbReference type="Google" id="ProtNLM"/>
    </source>
</evidence>
<protein>
    <recommendedName>
        <fullName evidence="3">WD40-repeat-containing domain</fullName>
    </recommendedName>
</protein>
<sequence length="495" mass="58660">MIKNCTHQKVGYLLERSDIKEVCDLCYDIDCIESHKFVQKVELSDFISKTLPLLTKFSQILYDQLPNAITTFTQQLGSIYERLIQESPKKQINSMIEILQNKDDKYFAQLLDFYITRNHIQMIKEKLNEVCNVYNMVQKCQEQFQPNQSETLEIQDQKSKNKFEKLRILFSKKDESLIQQLPLIDINSKNIELTQNFEIPTNFKFKRLYSITWLNDKFIGIAAGEFHPFIIYDPIKKYIHQQILEIKNGVYDSIVINQTQIVLAYVRNLKLFDFVNGKFVANILEFQESQSTPSKLYYCKQSNSVFASNNFNQLSPINYINRWKLDNGQLIKYEIQAKTYGPLCIVNDKQQFCTSLWWDKNKKSQRNNYIFIWKYDKSEPIKQINTKEPQYAMNIIDNEIIGFGIEITFWNLQNFRQTKKIKFPEEKLNPWNSYIIDEMIILGCENGNIWITNKGFDKWEKLMKMRAKTMKINENNGKIVITALDCSFCIFQIKN</sequence>
<evidence type="ECO:0000313" key="1">
    <source>
        <dbReference type="EMBL" id="CAD8070563.1"/>
    </source>
</evidence>
<gene>
    <name evidence="1" type="ORF">PPRIM_AZ9-3.1.T0460026</name>
</gene>